<dbReference type="SUPFAM" id="SSF50965">
    <property type="entry name" value="Galactose oxidase, central domain"/>
    <property type="match status" value="1"/>
</dbReference>
<evidence type="ECO:0000256" key="4">
    <source>
        <dbReference type="SAM" id="Phobius"/>
    </source>
</evidence>
<evidence type="ECO:0000256" key="3">
    <source>
        <dbReference type="SAM" id="MobiDB-lite"/>
    </source>
</evidence>
<reference evidence="6" key="1">
    <citation type="submission" date="2023-01" db="EMBL/GenBank/DDBJ databases">
        <title>Colletotrichum chrysophilum M932 genome sequence.</title>
        <authorList>
            <person name="Baroncelli R."/>
        </authorList>
    </citation>
    <scope>NUCLEOTIDE SEQUENCE</scope>
    <source>
        <strain evidence="6">M932</strain>
    </source>
</reference>
<feature type="transmembrane region" description="Helical" evidence="4">
    <location>
        <begin position="524"/>
        <end position="548"/>
    </location>
</feature>
<comment type="caution">
    <text evidence="6">The sequence shown here is derived from an EMBL/GenBank/DDBJ whole genome shotgun (WGS) entry which is preliminary data.</text>
</comment>
<organism evidence="6 7">
    <name type="scientific">Colletotrichum chrysophilum</name>
    <dbReference type="NCBI Taxonomy" id="1836956"/>
    <lineage>
        <taxon>Eukaryota</taxon>
        <taxon>Fungi</taxon>
        <taxon>Dikarya</taxon>
        <taxon>Ascomycota</taxon>
        <taxon>Pezizomycotina</taxon>
        <taxon>Sordariomycetes</taxon>
        <taxon>Hypocreomycetidae</taxon>
        <taxon>Glomerellales</taxon>
        <taxon>Glomerellaceae</taxon>
        <taxon>Colletotrichum</taxon>
        <taxon>Colletotrichum gloeosporioides species complex</taxon>
    </lineage>
</organism>
<gene>
    <name evidence="6" type="ORF">CCHR01_09755</name>
</gene>
<feature type="chain" id="PRO_5042166089" evidence="5">
    <location>
        <begin position="19"/>
        <end position="830"/>
    </location>
</feature>
<evidence type="ECO:0000256" key="1">
    <source>
        <dbReference type="ARBA" id="ARBA00022441"/>
    </source>
</evidence>
<dbReference type="PANTHER" id="PTHR46228">
    <property type="entry name" value="KELCH DOMAIN-CONTAINING PROTEIN"/>
    <property type="match status" value="1"/>
</dbReference>
<feature type="region of interest" description="Disordered" evidence="3">
    <location>
        <begin position="580"/>
        <end position="609"/>
    </location>
</feature>
<feature type="compositionally biased region" description="Polar residues" evidence="3">
    <location>
        <begin position="587"/>
        <end position="596"/>
    </location>
</feature>
<feature type="compositionally biased region" description="Polar residues" evidence="3">
    <location>
        <begin position="739"/>
        <end position="756"/>
    </location>
</feature>
<keyword evidence="5" id="KW-0732">Signal</keyword>
<dbReference type="InterPro" id="IPR011043">
    <property type="entry name" value="Gal_Oxase/kelch_b-propeller"/>
</dbReference>
<dbReference type="AlphaFoldDB" id="A0AAD9AGD8"/>
<dbReference type="PANTHER" id="PTHR46228:SF2">
    <property type="entry name" value="KELCH REPEAT PROTEIN (AFU_ORTHOLOGUE AFUA_4G14350)"/>
    <property type="match status" value="1"/>
</dbReference>
<proteinExistence type="predicted"/>
<feature type="compositionally biased region" description="Pro residues" evidence="3">
    <location>
        <begin position="769"/>
        <end position="788"/>
    </location>
</feature>
<dbReference type="Gene3D" id="2.120.10.80">
    <property type="entry name" value="Kelch-type beta propeller"/>
    <property type="match status" value="1"/>
</dbReference>
<sequence length="830" mass="88062">MASTRSALFAALVGLTAGQYEGWMPGQISASMCYWEAPRAAVIRDTLWLDGGDLAWTQQLPNENQVSSLSADNPFGLMLSFNFSNPFDLDTNLTKLIQTTSKAPGGSGPVGSYSPNRIDGALLHNDAEFYLYGGNLQRRTDASEAPDDSKVILWRLYDYGPEKGLFRNGSGQQTFPDGVSPLVTYGAGVSAPSENKAWYIGGMRSPVWGEIYRSSTNKSNVANTTSDSLITLDMSTQLSETFSNKTLEDVKPRANPSAVWVPVGKQGILVVVGGVTYPEFANSGLAQSSNPELSAQQSPEFTQKIDIYDIAADKWYQQETTGGPGAVTRGCAVLATAADRSSFNLYYYGGYPGVSLSEGFSDAVWVLSMPSFQWIKLNDGKTLHARAGHQCVMPYPDQMLVIGGYAQTSGAGNRPCVQNFFHVFNVSSGEWQDSYSPSKWSNYTVPTAVQSKIGGDAQGSATATTPVVSGGWADPSLSAVFAAEYTTKINTWYPYTEAKETDRPIVDDPGNGNNNGGSGGTPKWVAPVLGVVLGLVFITGILVGFCLWRRRKVLRQGNGTATATDDNGSRIISWIRGQPSEPAKAPTVTTEETPSTLDMAEVRTPPPAPAVSPAPVIAHEMADDHIAELPDTSPRAELHGVGLTPVEIINKHTHFGTGNGSNPGTTHQSSYYASVSSNENASSLSRSSGVLGFQTRAQSPEPGPPSPPVTHSTPAGRHDSDVSGLSDNETRHLRHISQATVSSASSGGEQEVSGAQQGARGVPATVPETPTPGIPETPTPGHPSPLSPPTGASDGEDYISARMLPVSPAGTGTLRRSMFHESEDDLGSKK</sequence>
<protein>
    <submittedName>
        <fullName evidence="6">Kelch repeat protein</fullName>
    </submittedName>
</protein>
<feature type="compositionally biased region" description="Basic and acidic residues" evidence="3">
    <location>
        <begin position="818"/>
        <end position="830"/>
    </location>
</feature>
<evidence type="ECO:0000313" key="7">
    <source>
        <dbReference type="Proteomes" id="UP001243330"/>
    </source>
</evidence>
<keyword evidence="4" id="KW-0472">Membrane</keyword>
<accession>A0AAD9AGD8</accession>
<keyword evidence="7" id="KW-1185">Reference proteome</keyword>
<keyword evidence="1" id="KW-0880">Kelch repeat</keyword>
<keyword evidence="4" id="KW-0812">Transmembrane</keyword>
<dbReference type="Proteomes" id="UP001243330">
    <property type="component" value="Unassembled WGS sequence"/>
</dbReference>
<feature type="region of interest" description="Disordered" evidence="3">
    <location>
        <begin position="694"/>
        <end position="727"/>
    </location>
</feature>
<feature type="region of interest" description="Disordered" evidence="3">
    <location>
        <begin position="652"/>
        <end position="674"/>
    </location>
</feature>
<dbReference type="InterPro" id="IPR015915">
    <property type="entry name" value="Kelch-typ_b-propeller"/>
</dbReference>
<feature type="region of interest" description="Disordered" evidence="3">
    <location>
        <begin position="739"/>
        <end position="830"/>
    </location>
</feature>
<evidence type="ECO:0000256" key="5">
    <source>
        <dbReference type="SAM" id="SignalP"/>
    </source>
</evidence>
<keyword evidence="4" id="KW-1133">Transmembrane helix</keyword>
<name>A0AAD9AGD8_9PEZI</name>
<evidence type="ECO:0000256" key="2">
    <source>
        <dbReference type="ARBA" id="ARBA00022737"/>
    </source>
</evidence>
<keyword evidence="2" id="KW-0677">Repeat</keyword>
<feature type="signal peptide" evidence="5">
    <location>
        <begin position="1"/>
        <end position="18"/>
    </location>
</feature>
<evidence type="ECO:0000313" key="6">
    <source>
        <dbReference type="EMBL" id="KAK1847603.1"/>
    </source>
</evidence>
<dbReference type="EMBL" id="JAQOWY010000197">
    <property type="protein sequence ID" value="KAK1847603.1"/>
    <property type="molecule type" value="Genomic_DNA"/>
</dbReference>